<dbReference type="Pfam" id="PF00132">
    <property type="entry name" value="Hexapep"/>
    <property type="match status" value="2"/>
</dbReference>
<evidence type="ECO:0000256" key="1">
    <source>
        <dbReference type="ARBA" id="ARBA00022679"/>
    </source>
</evidence>
<dbReference type="OrthoDB" id="25818at2759"/>
<keyword evidence="1 2" id="KW-0808">Transferase</keyword>
<dbReference type="AlphaFoldDB" id="M7ULP8"/>
<accession>M7ULP8</accession>
<gene>
    <name evidence="2" type="ORF">BcDW1_3548</name>
</gene>
<dbReference type="GO" id="GO:0008374">
    <property type="term" value="F:O-acyltransferase activity"/>
    <property type="evidence" value="ECO:0007669"/>
    <property type="project" value="TreeGrafter"/>
</dbReference>
<evidence type="ECO:0000313" key="2">
    <source>
        <dbReference type="EMBL" id="EMR87758.1"/>
    </source>
</evidence>
<dbReference type="EMBL" id="KB707808">
    <property type="protein sequence ID" value="EMR87758.1"/>
    <property type="molecule type" value="Genomic_DNA"/>
</dbReference>
<dbReference type="PROSITE" id="PS00101">
    <property type="entry name" value="HEXAPEP_TRANSFERASES"/>
    <property type="match status" value="2"/>
</dbReference>
<dbReference type="CDD" id="cd03357">
    <property type="entry name" value="LbH_MAT_GAT"/>
    <property type="match status" value="1"/>
</dbReference>
<dbReference type="SUPFAM" id="SSF51161">
    <property type="entry name" value="Trimeric LpxA-like enzymes"/>
    <property type="match status" value="2"/>
</dbReference>
<dbReference type="PANTHER" id="PTHR23416">
    <property type="entry name" value="SIALIC ACID SYNTHASE-RELATED"/>
    <property type="match status" value="1"/>
</dbReference>
<organism evidence="2 3">
    <name type="scientific">Botryotinia fuckeliana (strain BcDW1)</name>
    <name type="common">Noble rot fungus</name>
    <name type="synonym">Botrytis cinerea</name>
    <dbReference type="NCBI Taxonomy" id="1290391"/>
    <lineage>
        <taxon>Eukaryota</taxon>
        <taxon>Fungi</taxon>
        <taxon>Dikarya</taxon>
        <taxon>Ascomycota</taxon>
        <taxon>Pezizomycotina</taxon>
        <taxon>Leotiomycetes</taxon>
        <taxon>Helotiales</taxon>
        <taxon>Sclerotiniaceae</taxon>
        <taxon>Botrytis</taxon>
    </lineage>
</organism>
<sequence length="413" mass="44337">MAAVRLNQELIKMVESADIPKPMCDEFKKMISGMNFKACLADCMPKFKLNVRRHLLKFNDNSINDDDTLDDLKNRRMAVAKTLLGKLGLDTNIEAPLFCTWGCNTFIGKNVYINRDVSIFDSAPVQIGDRVLIGPGVCICTDAHELDPVSRKQSQIGSYAKPIVIGDDCWIGGRVVIVAGVTIGNGSTVAAGAVVVKDVEASKRQLALNSPNNISTGILFGDNIILNSGSAVDHIIRPIKIRAGCELGSKLHIKANVCLGDNVKLDHYTQVEENVRILRNTKIKSDVKVGKSIIIGEATSIGEKSKIGAGVIIGAYCIIGANVSIEAGALIQSEVHVGDGTRIGKGSWVLNGAKLGRRVVIKEDAKVRQDAKIGNRAYIGRNADVLRGVQIGIGITVDEGEIVENIPDVRGAH</sequence>
<name>M7ULP8_BOTF1</name>
<dbReference type="InterPro" id="IPR001451">
    <property type="entry name" value="Hexapep"/>
</dbReference>
<dbReference type="InterPro" id="IPR011004">
    <property type="entry name" value="Trimer_LpxA-like_sf"/>
</dbReference>
<protein>
    <submittedName>
        <fullName evidence="2">Putative galactoside o-acetyltransferase protein</fullName>
    </submittedName>
</protein>
<dbReference type="Gene3D" id="2.160.10.10">
    <property type="entry name" value="Hexapeptide repeat proteins"/>
    <property type="match status" value="3"/>
</dbReference>
<dbReference type="PANTHER" id="PTHR23416:SF54">
    <property type="entry name" value="ACETYLTRANSFERASE, CYSE_LACA_LPXA_NODL FAMILY (AFU_ORTHOLOGUE AFUA_2G08430)-RELATED"/>
    <property type="match status" value="1"/>
</dbReference>
<dbReference type="Proteomes" id="UP000012045">
    <property type="component" value="Unassembled WGS sequence"/>
</dbReference>
<reference evidence="3" key="1">
    <citation type="journal article" date="2013" name="Genome Announc.">
        <title>Draft genome sequence of Botrytis cinerea BcDW1, inoculum for noble rot of grape berries.</title>
        <authorList>
            <person name="Blanco-Ulate B."/>
            <person name="Allen G."/>
            <person name="Powell A.L."/>
            <person name="Cantu D."/>
        </authorList>
    </citation>
    <scope>NUCLEOTIDE SEQUENCE [LARGE SCALE GENOMIC DNA]</scope>
    <source>
        <strain evidence="3">BcDW1</strain>
    </source>
</reference>
<proteinExistence type="predicted"/>
<dbReference type="InterPro" id="IPR051159">
    <property type="entry name" value="Hexapeptide_acetyltransf"/>
</dbReference>
<evidence type="ECO:0000313" key="3">
    <source>
        <dbReference type="Proteomes" id="UP000012045"/>
    </source>
</evidence>
<dbReference type="STRING" id="1290391.M7ULP8"/>
<dbReference type="InterPro" id="IPR018357">
    <property type="entry name" value="Hexapep_transf_CS"/>
</dbReference>
<dbReference type="HOGENOM" id="CLU_665631_0_0_1"/>
<dbReference type="Pfam" id="PF14602">
    <property type="entry name" value="Hexapep_2"/>
    <property type="match status" value="1"/>
</dbReference>